<evidence type="ECO:0000313" key="2">
    <source>
        <dbReference type="EMBL" id="KAK8385419.1"/>
    </source>
</evidence>
<proteinExistence type="predicted"/>
<accession>A0AAW0TDL2</accession>
<gene>
    <name evidence="2" type="ORF">O3P69_016318</name>
</gene>
<feature type="chain" id="PRO_5043855675" evidence="1">
    <location>
        <begin position="20"/>
        <end position="1001"/>
    </location>
</feature>
<dbReference type="AlphaFoldDB" id="A0AAW0TDL2"/>
<protein>
    <submittedName>
        <fullName evidence="2">Uncharacterized protein</fullName>
    </submittedName>
</protein>
<feature type="signal peptide" evidence="1">
    <location>
        <begin position="1"/>
        <end position="19"/>
    </location>
</feature>
<comment type="caution">
    <text evidence="2">The sequence shown here is derived from an EMBL/GenBank/DDBJ whole genome shotgun (WGS) entry which is preliminary data.</text>
</comment>
<dbReference type="EMBL" id="JARAKH010000032">
    <property type="protein sequence ID" value="KAK8385419.1"/>
    <property type="molecule type" value="Genomic_DNA"/>
</dbReference>
<organism evidence="2 3">
    <name type="scientific">Scylla paramamosain</name>
    <name type="common">Mud crab</name>
    <dbReference type="NCBI Taxonomy" id="85552"/>
    <lineage>
        <taxon>Eukaryota</taxon>
        <taxon>Metazoa</taxon>
        <taxon>Ecdysozoa</taxon>
        <taxon>Arthropoda</taxon>
        <taxon>Crustacea</taxon>
        <taxon>Multicrustacea</taxon>
        <taxon>Malacostraca</taxon>
        <taxon>Eumalacostraca</taxon>
        <taxon>Eucarida</taxon>
        <taxon>Decapoda</taxon>
        <taxon>Pleocyemata</taxon>
        <taxon>Brachyura</taxon>
        <taxon>Eubrachyura</taxon>
        <taxon>Portunoidea</taxon>
        <taxon>Portunidae</taxon>
        <taxon>Portuninae</taxon>
        <taxon>Scylla</taxon>
    </lineage>
</organism>
<evidence type="ECO:0000313" key="3">
    <source>
        <dbReference type="Proteomes" id="UP001487740"/>
    </source>
</evidence>
<keyword evidence="1" id="KW-0732">Signal</keyword>
<evidence type="ECO:0000256" key="1">
    <source>
        <dbReference type="SAM" id="SignalP"/>
    </source>
</evidence>
<reference evidence="2 3" key="1">
    <citation type="submission" date="2023-03" db="EMBL/GenBank/DDBJ databases">
        <title>High-quality genome of Scylla paramamosain provides insights in environmental adaptation.</title>
        <authorList>
            <person name="Zhang L."/>
        </authorList>
    </citation>
    <scope>NUCLEOTIDE SEQUENCE [LARGE SCALE GENOMIC DNA]</scope>
    <source>
        <strain evidence="2">LZ_2023a</strain>
        <tissue evidence="2">Muscle</tissue>
    </source>
</reference>
<dbReference type="Proteomes" id="UP001487740">
    <property type="component" value="Unassembled WGS sequence"/>
</dbReference>
<keyword evidence="3" id="KW-1185">Reference proteome</keyword>
<name>A0AAW0TDL2_SCYPA</name>
<sequence>MQVDEQLLWLLSALRLAQGSDGINRDKLIQNVNNCFLRVKKDRKAISVPASQASEEIQHFQVKASVLLLLCLPKIRELSGVENCEDFQSLFSSLPDLSDSVFFTVVRTQKIYFVLSPLLSWLPPHIVQTLMKEYFQYTHEVTPVTLAISVELLKSLLFSQQYRRAHQNGSQNNTECLQLLVKFFFSKNVSSKTPSLIKFSGYYFLYMFECLYLLLAAYVGYEIRDPNTFSCVETWTKLWKTNNKSAEIISLPYTKEALMSMLTLCQNNSREVTVTLWMEWSEQMLPQNATFCSTPSTRQPGKTQAKSIQMVTCHIAFLILRLLEAHSQLEEHLAVSEYHELLQFLQQTAVDPDYDPDKDLTLEQLMKEISAKDDRQEKLLGILVQREGVIASSDASRCLKEHVAVFDNQMKMELLQNCIKWLKTNELHIPESINVVLDLAADLNPEQMKPIIEGSLSAGLDDTLKTPSFKTQLTSVFNQLADENTAEPSGRHVWLCLQSGRDVVQEAVRLAVSMTGLVPVMAQVLADIPQVCQAKLPSGNSLLAFTLEEWQTSELCDREEQEFIGLVKKLLSVKRLLDKEEVLQLMVKPFMVIECSANLGKLILPLELLKEIMELDASVVVRPGPEVVSVIVALLHMMDATLCLEGQGASTCLTVRCLASTILFGITSDMTINQKKFEKEITLLKQIVCQHNLHPWSIMHISQVVSAELKKECGVDLLLQALVKVCHNPSQGDPHDPVPCASLDCAVLPKMSKSEWIITLLQVLPHCNESEWTSAFFITEYALEYHNTVFPVLEVFQEALHLMCESLAPTSTHHQEPHSLPPPVSLHHCFTFFTSASMIYLKENFQALDFRERFLNLADIFQWWCCTVPSFCCNPELPSIFLARLCGALEEIIVSGKLKIQPEGHTKTGSVCGATSGGVSVREAESLPKKCMNKINIEISEKKEKQHEEINICNKQSEWLDTLGMDIQKKIEEIAFFMVEYVPFSNLLASVASKLKKLYDV</sequence>